<feature type="domain" description="Histidine kinase" evidence="11">
    <location>
        <begin position="826"/>
        <end position="1039"/>
    </location>
</feature>
<dbReference type="SUPFAM" id="SSF55874">
    <property type="entry name" value="ATPase domain of HSP90 chaperone/DNA topoisomerase II/histidine kinase"/>
    <property type="match status" value="1"/>
</dbReference>
<dbReference type="Gene3D" id="2.60.40.10">
    <property type="entry name" value="Immunoglobulins"/>
    <property type="match status" value="1"/>
</dbReference>
<proteinExistence type="predicted"/>
<keyword evidence="4" id="KW-0805">Transcription regulation</keyword>
<dbReference type="InterPro" id="IPR018060">
    <property type="entry name" value="HTH_AraC"/>
</dbReference>
<keyword evidence="3 7" id="KW-0597">Phosphoprotein</keyword>
<dbReference type="GO" id="GO:0043565">
    <property type="term" value="F:sequence-specific DNA binding"/>
    <property type="evidence" value="ECO:0007669"/>
    <property type="project" value="InterPro"/>
</dbReference>
<dbReference type="PANTHER" id="PTHR43547">
    <property type="entry name" value="TWO-COMPONENT HISTIDINE KINASE"/>
    <property type="match status" value="1"/>
</dbReference>
<dbReference type="PATRIC" id="fig|1339349.3.peg.1279"/>
<dbReference type="InterPro" id="IPR011006">
    <property type="entry name" value="CheY-like_superfamily"/>
</dbReference>
<evidence type="ECO:0000256" key="4">
    <source>
        <dbReference type="ARBA" id="ARBA00023015"/>
    </source>
</evidence>
<dbReference type="SMART" id="SM00448">
    <property type="entry name" value="REC"/>
    <property type="match status" value="1"/>
</dbReference>
<dbReference type="InterPro" id="IPR036097">
    <property type="entry name" value="HisK_dim/P_sf"/>
</dbReference>
<keyword evidence="6" id="KW-0804">Transcription</keyword>
<comment type="caution">
    <text evidence="13">The sequence shown here is derived from an EMBL/GenBank/DDBJ whole genome shotgun (WGS) entry which is preliminary data.</text>
</comment>
<dbReference type="FunFam" id="2.60.40.10:FF:000791">
    <property type="entry name" value="Two-component system sensor histidine kinase/response regulator"/>
    <property type="match status" value="1"/>
</dbReference>
<dbReference type="SMART" id="SM00342">
    <property type="entry name" value="HTH_ARAC"/>
    <property type="match status" value="1"/>
</dbReference>
<dbReference type="InterPro" id="IPR011110">
    <property type="entry name" value="Reg_prop"/>
</dbReference>
<dbReference type="FunFam" id="2.130.10.10:FF:000891">
    <property type="entry name" value="Two-component system sensor histidine kinase/response regulator, hybrid (One-component system)"/>
    <property type="match status" value="1"/>
</dbReference>
<evidence type="ECO:0000256" key="5">
    <source>
        <dbReference type="ARBA" id="ARBA00023125"/>
    </source>
</evidence>
<evidence type="ECO:0000256" key="6">
    <source>
        <dbReference type="ARBA" id="ARBA00023163"/>
    </source>
</evidence>
<dbReference type="SMART" id="SM00388">
    <property type="entry name" value="HisKA"/>
    <property type="match status" value="1"/>
</dbReference>
<dbReference type="InterPro" id="IPR003661">
    <property type="entry name" value="HisK_dim/P_dom"/>
</dbReference>
<dbReference type="Gene3D" id="1.10.287.130">
    <property type="match status" value="1"/>
</dbReference>
<dbReference type="EMBL" id="JNHN01000156">
    <property type="protein sequence ID" value="KDS52529.1"/>
    <property type="molecule type" value="Genomic_DNA"/>
</dbReference>
<dbReference type="CDD" id="cd17574">
    <property type="entry name" value="REC_OmpR"/>
    <property type="match status" value="1"/>
</dbReference>
<dbReference type="InterPro" id="IPR003594">
    <property type="entry name" value="HATPase_dom"/>
</dbReference>
<dbReference type="GO" id="GO:0000155">
    <property type="term" value="F:phosphorelay sensor kinase activity"/>
    <property type="evidence" value="ECO:0007669"/>
    <property type="project" value="InterPro"/>
</dbReference>
<feature type="chain" id="PRO_5007378100" description="histidine kinase" evidence="9">
    <location>
        <begin position="23"/>
        <end position="1317"/>
    </location>
</feature>
<dbReference type="Pfam" id="PF02518">
    <property type="entry name" value="HATPase_c"/>
    <property type="match status" value="1"/>
</dbReference>
<dbReference type="PROSITE" id="PS01124">
    <property type="entry name" value="HTH_ARAC_FAMILY_2"/>
    <property type="match status" value="1"/>
</dbReference>
<dbReference type="InterPro" id="IPR015943">
    <property type="entry name" value="WD40/YVTN_repeat-like_dom_sf"/>
</dbReference>
<dbReference type="EMBL" id="JNHN01000005">
    <property type="protein sequence ID" value="KDS64731.1"/>
    <property type="molecule type" value="Genomic_DNA"/>
</dbReference>
<comment type="catalytic activity">
    <reaction evidence="1">
        <text>ATP + protein L-histidine = ADP + protein N-phospho-L-histidine.</text>
        <dbReference type="EC" id="2.7.13.3"/>
    </reaction>
</comment>
<evidence type="ECO:0000259" key="12">
    <source>
        <dbReference type="PROSITE" id="PS50110"/>
    </source>
</evidence>
<sequence length="1317" mass="150853">MKRLIIKLFLSLCLWAVLPVCAQDAVHYYFRTMDIRNGLSQNTVYQILQDRKGFMWFGTKDGLNRYDGLSFRIYKKENSGLGKNFITALYEDRRGNIWIGTDGGVFIYDPVLDSFTAFDEASDNGSIIRDFVTMIGSDEDDNIWISVENQGLFCYKPDEGRLLNHLHDSGLPNVTRFWLNGNTCWLALYADNLYYTKADFETPLQPFKDAEGNEIFKNDIINWQVSGPHNCVYIASLNGLTEINQTTGKTRKLLNTYVRALQFKSDNELWVGAESGLYIYNLTNDKITHLTVPDQDDLYALSDNAIYSLCCDKENGMWIGSYFGGVNYCPYQWTYFEKFYPRDNLRHFGRRVREICESNDGTLWIGTEDKGLFNYNPENGKIEPFEHPAIYQNVHGLCLDGDDLWVGTFSGGLNRVNLRTRQVKHYAKGESENSMVANDAFTICRTTTGDVWIGTTSGLLKYNRSTDDFTRIPQLKNMFTYNILEDFNGNLWFATFSNGVFCYNVRSQQWRNYLSNENDSTSLPYNKVISIYEDSRKRLWFMTLGEGFCRYNPETDNFTRYDMSKGFPSNTIYKMVEDKRGNLWITSNYGLVCFNPDTESKHVYTTANGLLSNQFNFQSGYIDKKGRIYLGSINGFIAFDPETFVENTFLPPVVITDFFLFNKRLSVDSPDSPLEKSITYADEIELDADQNSFSFQVAALSYQAPEMNSLEYKLEGFDRDWYTVGRNSIINYSNLPYGSYTLRIKGSNSDGKWNATERVLDIHIRPPFYLSTWAYAGYTVLALCSLAAVIIYFRKQTRQKHQQAMDKFEREKERELYTAKIDFFTNVAHEIRTPLTLIKSPLENVLASRSVSDDIRDDLETMELNTNRLLDLVNQLLDFRKTETQGFQLNFVECDVSELLQKTYKRFKPLARERGLALSIETPESLYASVDREGLTKIISNLLTNAIKYSETYIRIRLYSEGERLLLSVCNDGLVIPVEMREEIFKPFIQYKTGTLRSVPGTGIGLALARSLAELHEGTLCMEDSMENNCFLLSLPLKHEQTVAMEHKEPVTGGESSEESGAGTALEQHRYTLLVVEDSLEMQAFVVKQLSSEYRVLTAVNGVEALKVLKEHTVNLVISDIMMPEMDGLELCEHLKSELDYSHIPIILLTAKTTLQAKIEGMKLGADVYIEKPFSVEYLKVCVANLLNNREKLRASFVNSPFVQTGSMAMTKADESFLKTLKEVVVANMQNPDFCLDDMASLLNMSRSSLNRKIKGILDMTPNDYIRLERLKKAAQLLKEGECKINEVCYMTGFNTPSYFTKCFQKQFGILPKDFVK</sequence>
<feature type="signal peptide" evidence="9">
    <location>
        <begin position="1"/>
        <end position="22"/>
    </location>
</feature>
<evidence type="ECO:0000256" key="8">
    <source>
        <dbReference type="SAM" id="Phobius"/>
    </source>
</evidence>
<gene>
    <name evidence="14" type="ORF">M094_3234</name>
    <name evidence="13" type="ORF">M094_4530</name>
</gene>
<feature type="modified residue" description="4-aspartylphosphate" evidence="7">
    <location>
        <position position="1120"/>
    </location>
</feature>
<dbReference type="PROSITE" id="PS50110">
    <property type="entry name" value="RESPONSE_REGULATORY"/>
    <property type="match status" value="1"/>
</dbReference>
<dbReference type="SUPFAM" id="SSF52172">
    <property type="entry name" value="CheY-like"/>
    <property type="match status" value="1"/>
</dbReference>
<dbReference type="GO" id="GO:0003700">
    <property type="term" value="F:DNA-binding transcription factor activity"/>
    <property type="evidence" value="ECO:0007669"/>
    <property type="project" value="InterPro"/>
</dbReference>
<protein>
    <recommendedName>
        <fullName evidence="2">histidine kinase</fullName>
        <ecNumber evidence="2">2.7.13.3</ecNumber>
    </recommendedName>
</protein>
<dbReference type="Gene3D" id="2.130.10.10">
    <property type="entry name" value="YVTN repeat-like/Quinoprotein amine dehydrogenase"/>
    <property type="match status" value="2"/>
</dbReference>
<dbReference type="InterPro" id="IPR036890">
    <property type="entry name" value="HATPase_C_sf"/>
</dbReference>
<dbReference type="InterPro" id="IPR011123">
    <property type="entry name" value="Y_Y_Y"/>
</dbReference>
<dbReference type="Gene3D" id="3.40.50.2300">
    <property type="match status" value="1"/>
</dbReference>
<dbReference type="InterPro" id="IPR001789">
    <property type="entry name" value="Sig_transdc_resp-reg_receiver"/>
</dbReference>
<dbReference type="InterPro" id="IPR004358">
    <property type="entry name" value="Sig_transdc_His_kin-like_C"/>
</dbReference>
<dbReference type="PRINTS" id="PR00344">
    <property type="entry name" value="BCTRLSENSOR"/>
</dbReference>
<dbReference type="Pfam" id="PF12833">
    <property type="entry name" value="HTH_18"/>
    <property type="match status" value="1"/>
</dbReference>
<keyword evidence="8" id="KW-0812">Transmembrane</keyword>
<dbReference type="InterPro" id="IPR005467">
    <property type="entry name" value="His_kinase_dom"/>
</dbReference>
<dbReference type="CDD" id="cd00082">
    <property type="entry name" value="HisKA"/>
    <property type="match status" value="1"/>
</dbReference>
<keyword evidence="9" id="KW-0732">Signal</keyword>
<evidence type="ECO:0000256" key="7">
    <source>
        <dbReference type="PROSITE-ProRule" id="PRU00169"/>
    </source>
</evidence>
<dbReference type="Pfam" id="PF07494">
    <property type="entry name" value="Reg_prop"/>
    <property type="match status" value="6"/>
</dbReference>
<evidence type="ECO:0000256" key="1">
    <source>
        <dbReference type="ARBA" id="ARBA00000085"/>
    </source>
</evidence>
<dbReference type="FunFam" id="3.40.50.2300:FF:000138">
    <property type="entry name" value="Two-component system sensor histidine kinase/response regulator"/>
    <property type="match status" value="1"/>
</dbReference>
<dbReference type="PROSITE" id="PS00041">
    <property type="entry name" value="HTH_ARAC_FAMILY_1"/>
    <property type="match status" value="1"/>
</dbReference>
<reference evidence="13 15" key="1">
    <citation type="submission" date="2014-04" db="EMBL/GenBank/DDBJ databases">
        <authorList>
            <person name="Sears C."/>
            <person name="Carroll K."/>
            <person name="Sack B.R."/>
            <person name="Qadri F."/>
            <person name="Myers L.L."/>
            <person name="Chung G.-T."/>
            <person name="Escheverria P."/>
            <person name="Fraser C.M."/>
            <person name="Sadzewicz L."/>
            <person name="Shefchek K.A."/>
            <person name="Tallon L."/>
            <person name="Das S.P."/>
            <person name="Daugherty S."/>
            <person name="Mongodin E.F."/>
        </authorList>
    </citation>
    <scope>NUCLEOTIDE SEQUENCE [LARGE SCALE GENOMIC DNA]</scope>
    <source>
        <strain evidence="13 15">3978 T3 ii</strain>
    </source>
</reference>
<dbReference type="Pfam" id="PF00072">
    <property type="entry name" value="Response_reg"/>
    <property type="match status" value="1"/>
</dbReference>
<dbReference type="Gene3D" id="3.30.565.10">
    <property type="entry name" value="Histidine kinase-like ATPase, C-terminal domain"/>
    <property type="match status" value="1"/>
</dbReference>
<dbReference type="InterPro" id="IPR018062">
    <property type="entry name" value="HTH_AraC-typ_CS"/>
</dbReference>
<dbReference type="SUPFAM" id="SSF47384">
    <property type="entry name" value="Homodimeric domain of signal transducing histidine kinase"/>
    <property type="match status" value="1"/>
</dbReference>
<name>A0A078S2Z5_BACUN</name>
<feature type="domain" description="Response regulatory" evidence="12">
    <location>
        <begin position="1072"/>
        <end position="1187"/>
    </location>
</feature>
<dbReference type="SUPFAM" id="SSF63829">
    <property type="entry name" value="Calcium-dependent phosphotriesterase"/>
    <property type="match status" value="4"/>
</dbReference>
<feature type="transmembrane region" description="Helical" evidence="8">
    <location>
        <begin position="773"/>
        <end position="793"/>
    </location>
</feature>
<dbReference type="Gene3D" id="1.10.10.60">
    <property type="entry name" value="Homeodomain-like"/>
    <property type="match status" value="2"/>
</dbReference>
<evidence type="ECO:0000259" key="11">
    <source>
        <dbReference type="PROSITE" id="PS50109"/>
    </source>
</evidence>
<keyword evidence="8" id="KW-0472">Membrane</keyword>
<dbReference type="Pfam" id="PF07495">
    <property type="entry name" value="Y_Y_Y"/>
    <property type="match status" value="1"/>
</dbReference>
<dbReference type="InterPro" id="IPR009057">
    <property type="entry name" value="Homeodomain-like_sf"/>
</dbReference>
<dbReference type="InterPro" id="IPR013783">
    <property type="entry name" value="Ig-like_fold"/>
</dbReference>
<evidence type="ECO:0000313" key="15">
    <source>
        <dbReference type="Proteomes" id="UP000028013"/>
    </source>
</evidence>
<organism evidence="13 15">
    <name type="scientific">Bacteroides uniformis str. 3978 T3 ii</name>
    <dbReference type="NCBI Taxonomy" id="1339349"/>
    <lineage>
        <taxon>Bacteria</taxon>
        <taxon>Pseudomonadati</taxon>
        <taxon>Bacteroidota</taxon>
        <taxon>Bacteroidia</taxon>
        <taxon>Bacteroidales</taxon>
        <taxon>Bacteroidaceae</taxon>
        <taxon>Bacteroides</taxon>
    </lineage>
</organism>
<evidence type="ECO:0000256" key="3">
    <source>
        <dbReference type="ARBA" id="ARBA00022553"/>
    </source>
</evidence>
<feature type="domain" description="HTH araC/xylS-type" evidence="10">
    <location>
        <begin position="1219"/>
        <end position="1317"/>
    </location>
</feature>
<keyword evidence="5" id="KW-0238">DNA-binding</keyword>
<accession>A0A078S2Z5</accession>
<dbReference type="Pfam" id="PF00512">
    <property type="entry name" value="HisKA"/>
    <property type="match status" value="1"/>
</dbReference>
<evidence type="ECO:0000256" key="2">
    <source>
        <dbReference type="ARBA" id="ARBA00012438"/>
    </source>
</evidence>
<dbReference type="EC" id="2.7.13.3" evidence="2"/>
<dbReference type="FunFam" id="1.10.287.130:FF:000045">
    <property type="entry name" value="Two-component system sensor histidine kinase/response regulator"/>
    <property type="match status" value="1"/>
</dbReference>
<evidence type="ECO:0000313" key="14">
    <source>
        <dbReference type="EMBL" id="KDS64731.1"/>
    </source>
</evidence>
<evidence type="ECO:0000313" key="13">
    <source>
        <dbReference type="EMBL" id="KDS52529.1"/>
    </source>
</evidence>
<keyword evidence="8" id="KW-1133">Transmembrane helix</keyword>
<dbReference type="Proteomes" id="UP000028013">
    <property type="component" value="Unassembled WGS sequence"/>
</dbReference>
<dbReference type="SUPFAM" id="SSF46689">
    <property type="entry name" value="Homeodomain-like"/>
    <property type="match status" value="1"/>
</dbReference>
<dbReference type="RefSeq" id="WP_035447540.1">
    <property type="nucleotide sequence ID" value="NZ_JNHN01000005.1"/>
</dbReference>
<evidence type="ECO:0000259" key="10">
    <source>
        <dbReference type="PROSITE" id="PS01124"/>
    </source>
</evidence>
<evidence type="ECO:0000256" key="9">
    <source>
        <dbReference type="SAM" id="SignalP"/>
    </source>
</evidence>
<dbReference type="PROSITE" id="PS50109">
    <property type="entry name" value="HIS_KIN"/>
    <property type="match status" value="1"/>
</dbReference>
<dbReference type="SMART" id="SM00387">
    <property type="entry name" value="HATPase_c"/>
    <property type="match status" value="1"/>
</dbReference>
<dbReference type="PANTHER" id="PTHR43547:SF2">
    <property type="entry name" value="HYBRID SIGNAL TRANSDUCTION HISTIDINE KINASE C"/>
    <property type="match status" value="1"/>
</dbReference>